<dbReference type="InterPro" id="IPR036881">
    <property type="entry name" value="Glyco_hydro_3_C_sf"/>
</dbReference>
<dbReference type="CDD" id="cd23343">
    <property type="entry name" value="beta-trefoil_FSCN_BglX-like"/>
    <property type="match status" value="1"/>
</dbReference>
<dbReference type="InterPro" id="IPR013783">
    <property type="entry name" value="Ig-like_fold"/>
</dbReference>
<reference evidence="6" key="1">
    <citation type="journal article" date="2019" name="Int. J. Syst. Evol. Microbiol.">
        <title>The Global Catalogue of Microorganisms (GCM) 10K type strain sequencing project: providing services to taxonomists for standard genome sequencing and annotation.</title>
        <authorList>
            <consortium name="The Broad Institute Genomics Platform"/>
            <consortium name="The Broad Institute Genome Sequencing Center for Infectious Disease"/>
            <person name="Wu L."/>
            <person name="Ma J."/>
        </authorList>
    </citation>
    <scope>NUCLEOTIDE SEQUENCE [LARGE SCALE GENOMIC DNA]</scope>
    <source>
        <strain evidence="6">CGMCC 4.7181</strain>
    </source>
</reference>
<keyword evidence="3 5" id="KW-0378">Hydrolase</keyword>
<keyword evidence="2" id="KW-0732">Signal</keyword>
<dbReference type="PANTHER" id="PTHR42721">
    <property type="entry name" value="SUGAR HYDROLASE-RELATED"/>
    <property type="match status" value="1"/>
</dbReference>
<dbReference type="PANTHER" id="PTHR42721:SF3">
    <property type="entry name" value="BETA-D-XYLOSIDASE 5-RELATED"/>
    <property type="match status" value="1"/>
</dbReference>
<dbReference type="SUPFAM" id="SSF50405">
    <property type="entry name" value="Actin-crosslinking proteins"/>
    <property type="match status" value="1"/>
</dbReference>
<sequence>MISPHPVVEELLAALTLDEKIALLHQHQPAIERLGLDAFHTGTEALHGLSWVGIATVFPQPVGLAATWDPGFLAEVGAAVATEVRAKHAQDPSLSLNVWAPVVNTLRHPLWGRGEEGYSEDPDLTAALAIGYTQGLRGDHPTVWKTVPTLKHFLAYGNETDRATTSSHLPPQALHEYELPAFVGPVAAGCVGAVMPSYNLVNGRPTHVSGELLQHLRDLAPEPIAYVSDAQAPSFLVDEQRYFDSHRQSHAAALRAGLDSFTDNSEASAPTIERVTAALEAGDITAADIDRAVRNLLIMRARTGELTGEDPYGVGPEQIDTPAHRALARDAVARSVVVLENDGSLPLEAPRTIAVVGPFAAHLVHDWYSGTPPYMSLIGDAVRERFPDAEVRVVSGADRIALRSRTHGRYLAVAGDDVAVAATAPEATASTHFDLEDWGDDTSSLRAVASGLLLSGAERFLRAGARRIGEWVAQETFRLVETDGGVRIQHLGSKGWLRVQRDTLALVADGTEKTAEVFDLELVRGGLAEVSAACEGADVAIVAIGNDPHVAGRETEDRPDMRVAERSRALWHAAAAGAGSAVLTVVSSYPYELGDLAAQANAIVWLSHGGQELGHGLVDVLSGDREPVGRLPQTWWASAGDAGELFDYDVVGSAMTYRYANARPAYGLGHGLSYSRVEYDSIELSATAIDAPPLTTAHTPARPAGSGGSLVACVTIANTGARPVDELVTVYAAAPDLAVPAPRTRLAGWARVELAPGERRAVEVDIDPGVLAVWDSADGAFRVQPGTYELRAGRSASEPLVSVTLLVAGAAPGARADARIDAAAFHAQSGLLTSDRTRERGQSVEVAPTREGGWARYDRVDLAGATGIRLLAARRSLPSTAPAEVRVEARSGDAWIPVTDAIAAPDTDRYGWTSLEAALTSTAPGVTDLRVRLSGAARVAELELICAEERA</sequence>
<name>A0ABQ2N088_9MICO</name>
<dbReference type="Pfam" id="PF14310">
    <property type="entry name" value="Fn3-like"/>
    <property type="match status" value="1"/>
</dbReference>
<dbReference type="InterPro" id="IPR044993">
    <property type="entry name" value="BXL"/>
</dbReference>
<dbReference type="InterPro" id="IPR017853">
    <property type="entry name" value="GH"/>
</dbReference>
<dbReference type="InterPro" id="IPR001764">
    <property type="entry name" value="Glyco_hydro_3_N"/>
</dbReference>
<dbReference type="SMART" id="SM01217">
    <property type="entry name" value="Fn3_like"/>
    <property type="match status" value="1"/>
</dbReference>
<gene>
    <name evidence="5" type="ORF">GCM10010910_14690</name>
</gene>
<dbReference type="SUPFAM" id="SSF51445">
    <property type="entry name" value="(Trans)glycosidases"/>
    <property type="match status" value="1"/>
</dbReference>
<proteinExistence type="inferred from homology"/>
<protein>
    <submittedName>
        <fullName evidence="5">Sugar hydrolase</fullName>
    </submittedName>
</protein>
<evidence type="ECO:0000313" key="5">
    <source>
        <dbReference type="EMBL" id="GGO63060.1"/>
    </source>
</evidence>
<evidence type="ECO:0000259" key="4">
    <source>
        <dbReference type="SMART" id="SM01217"/>
    </source>
</evidence>
<dbReference type="Gene3D" id="3.20.20.300">
    <property type="entry name" value="Glycoside hydrolase, family 3, N-terminal domain"/>
    <property type="match status" value="1"/>
</dbReference>
<feature type="domain" description="Fibronectin type III-like" evidence="4">
    <location>
        <begin position="726"/>
        <end position="796"/>
    </location>
</feature>
<dbReference type="Proteomes" id="UP000638043">
    <property type="component" value="Unassembled WGS sequence"/>
</dbReference>
<dbReference type="Gene3D" id="2.60.120.380">
    <property type="match status" value="1"/>
</dbReference>
<comment type="caution">
    <text evidence="5">The sequence shown here is derived from an EMBL/GenBank/DDBJ whole genome shotgun (WGS) entry which is preliminary data.</text>
</comment>
<evidence type="ECO:0000313" key="6">
    <source>
        <dbReference type="Proteomes" id="UP000638043"/>
    </source>
</evidence>
<evidence type="ECO:0000256" key="3">
    <source>
        <dbReference type="ARBA" id="ARBA00022801"/>
    </source>
</evidence>
<comment type="similarity">
    <text evidence="1">Belongs to the glycosyl hydrolase 3 family.</text>
</comment>
<evidence type="ECO:0000256" key="2">
    <source>
        <dbReference type="ARBA" id="ARBA00022729"/>
    </source>
</evidence>
<accession>A0ABQ2N088</accession>
<evidence type="ECO:0000256" key="1">
    <source>
        <dbReference type="ARBA" id="ARBA00005336"/>
    </source>
</evidence>
<organism evidence="5 6">
    <name type="scientific">Microbacterium nanhaiense</name>
    <dbReference type="NCBI Taxonomy" id="1301026"/>
    <lineage>
        <taxon>Bacteria</taxon>
        <taxon>Bacillati</taxon>
        <taxon>Actinomycetota</taxon>
        <taxon>Actinomycetes</taxon>
        <taxon>Micrococcales</taxon>
        <taxon>Microbacteriaceae</taxon>
        <taxon>Microbacterium</taxon>
    </lineage>
</organism>
<dbReference type="InterPro" id="IPR036962">
    <property type="entry name" value="Glyco_hydro_3_N_sf"/>
</dbReference>
<dbReference type="Pfam" id="PF00933">
    <property type="entry name" value="Glyco_hydro_3"/>
    <property type="match status" value="1"/>
</dbReference>
<dbReference type="PRINTS" id="PR00133">
    <property type="entry name" value="GLHYDRLASE3"/>
</dbReference>
<dbReference type="EMBL" id="BMMQ01000003">
    <property type="protein sequence ID" value="GGO63060.1"/>
    <property type="molecule type" value="Genomic_DNA"/>
</dbReference>
<dbReference type="InterPro" id="IPR002772">
    <property type="entry name" value="Glyco_hydro_3_C"/>
</dbReference>
<dbReference type="Gene3D" id="2.60.40.10">
    <property type="entry name" value="Immunoglobulins"/>
    <property type="match status" value="1"/>
</dbReference>
<dbReference type="Pfam" id="PF01915">
    <property type="entry name" value="Glyco_hydro_3_C"/>
    <property type="match status" value="1"/>
</dbReference>
<dbReference type="Gene3D" id="2.60.120.260">
    <property type="entry name" value="Galactose-binding domain-like"/>
    <property type="match status" value="1"/>
</dbReference>
<dbReference type="SUPFAM" id="SSF52279">
    <property type="entry name" value="Beta-D-glucan exohydrolase, C-terminal domain"/>
    <property type="match status" value="1"/>
</dbReference>
<dbReference type="GO" id="GO:0016787">
    <property type="term" value="F:hydrolase activity"/>
    <property type="evidence" value="ECO:0007669"/>
    <property type="project" value="UniProtKB-KW"/>
</dbReference>
<dbReference type="RefSeq" id="WP_229661178.1">
    <property type="nucleotide sequence ID" value="NZ_BMMQ01000003.1"/>
</dbReference>
<dbReference type="InterPro" id="IPR026891">
    <property type="entry name" value="Fn3-like"/>
</dbReference>
<keyword evidence="6" id="KW-1185">Reference proteome</keyword>
<dbReference type="Gene3D" id="3.40.50.1700">
    <property type="entry name" value="Glycoside hydrolase family 3 C-terminal domain"/>
    <property type="match status" value="1"/>
</dbReference>
<dbReference type="InterPro" id="IPR008999">
    <property type="entry name" value="Actin-crosslinking"/>
</dbReference>